<accession>A0A5B7JW36</accession>
<dbReference type="AlphaFoldDB" id="A0A5B7JW36"/>
<dbReference type="Proteomes" id="UP000324222">
    <property type="component" value="Unassembled WGS sequence"/>
</dbReference>
<proteinExistence type="predicted"/>
<evidence type="ECO:0000313" key="3">
    <source>
        <dbReference type="Proteomes" id="UP000324222"/>
    </source>
</evidence>
<gene>
    <name evidence="2" type="ORF">E2C01_094126</name>
</gene>
<name>A0A5B7JW36_PORTR</name>
<feature type="region of interest" description="Disordered" evidence="1">
    <location>
        <begin position="1"/>
        <end position="34"/>
    </location>
</feature>
<reference evidence="2 3" key="1">
    <citation type="submission" date="2019-05" db="EMBL/GenBank/DDBJ databases">
        <title>Another draft genome of Portunus trituberculatus and its Hox gene families provides insights of decapod evolution.</title>
        <authorList>
            <person name="Jeong J.-H."/>
            <person name="Song I."/>
            <person name="Kim S."/>
            <person name="Choi T."/>
            <person name="Kim D."/>
            <person name="Ryu S."/>
            <person name="Kim W."/>
        </authorList>
    </citation>
    <scope>NUCLEOTIDE SEQUENCE [LARGE SCALE GENOMIC DNA]</scope>
    <source>
        <tissue evidence="2">Muscle</tissue>
    </source>
</reference>
<dbReference type="EMBL" id="VSRR010115377">
    <property type="protein sequence ID" value="MPC98745.1"/>
    <property type="molecule type" value="Genomic_DNA"/>
</dbReference>
<organism evidence="2 3">
    <name type="scientific">Portunus trituberculatus</name>
    <name type="common">Swimming crab</name>
    <name type="synonym">Neptunus trituberculatus</name>
    <dbReference type="NCBI Taxonomy" id="210409"/>
    <lineage>
        <taxon>Eukaryota</taxon>
        <taxon>Metazoa</taxon>
        <taxon>Ecdysozoa</taxon>
        <taxon>Arthropoda</taxon>
        <taxon>Crustacea</taxon>
        <taxon>Multicrustacea</taxon>
        <taxon>Malacostraca</taxon>
        <taxon>Eumalacostraca</taxon>
        <taxon>Eucarida</taxon>
        <taxon>Decapoda</taxon>
        <taxon>Pleocyemata</taxon>
        <taxon>Brachyura</taxon>
        <taxon>Eubrachyura</taxon>
        <taxon>Portunoidea</taxon>
        <taxon>Portunidae</taxon>
        <taxon>Portuninae</taxon>
        <taxon>Portunus</taxon>
    </lineage>
</organism>
<protein>
    <submittedName>
        <fullName evidence="2">Uncharacterized protein</fullName>
    </submittedName>
</protein>
<comment type="caution">
    <text evidence="2">The sequence shown here is derived from an EMBL/GenBank/DDBJ whole genome shotgun (WGS) entry which is preliminary data.</text>
</comment>
<evidence type="ECO:0000313" key="2">
    <source>
        <dbReference type="EMBL" id="MPC98745.1"/>
    </source>
</evidence>
<sequence length="70" mass="7387">MANRGFWSRLPGPTSNTSTSHGRPGNTDASTPLPLPLSFIDTGYKGLDSLILPATPGLNAGRGERDHVNK</sequence>
<keyword evidence="3" id="KW-1185">Reference proteome</keyword>
<evidence type="ECO:0000256" key="1">
    <source>
        <dbReference type="SAM" id="MobiDB-lite"/>
    </source>
</evidence>